<reference evidence="3 4" key="1">
    <citation type="submission" date="2024-05" db="EMBL/GenBank/DDBJ databases">
        <authorList>
            <person name="Liu Q."/>
            <person name="Xin Y.-H."/>
        </authorList>
    </citation>
    <scope>NUCLEOTIDE SEQUENCE [LARGE SCALE GENOMIC DNA]</scope>
    <source>
        <strain evidence="3 4">CGMCC 1.10181</strain>
    </source>
</reference>
<dbReference type="Proteomes" id="UP001419910">
    <property type="component" value="Unassembled WGS sequence"/>
</dbReference>
<feature type="compositionally biased region" description="Low complexity" evidence="1">
    <location>
        <begin position="1237"/>
        <end position="1249"/>
    </location>
</feature>
<comment type="caution">
    <text evidence="3">The sequence shown here is derived from an EMBL/GenBank/DDBJ whole genome shotgun (WGS) entry which is preliminary data.</text>
</comment>
<feature type="region of interest" description="Disordered" evidence="1">
    <location>
        <begin position="1231"/>
        <end position="1252"/>
    </location>
</feature>
<proteinExistence type="predicted"/>
<feature type="region of interest" description="Disordered" evidence="1">
    <location>
        <begin position="1183"/>
        <end position="1203"/>
    </location>
</feature>
<dbReference type="RefSeq" id="WP_345840486.1">
    <property type="nucleotide sequence ID" value="NZ_JBDIME010000017.1"/>
</dbReference>
<evidence type="ECO:0000313" key="4">
    <source>
        <dbReference type="Proteomes" id="UP001419910"/>
    </source>
</evidence>
<gene>
    <name evidence="3" type="ORF">ABC974_17420</name>
</gene>
<feature type="compositionally biased region" description="Pro residues" evidence="1">
    <location>
        <begin position="1185"/>
        <end position="1200"/>
    </location>
</feature>
<sequence length="1393" mass="152181">MARETKQKRPRARGAMVETFDIPPVTADMRQRVGSSQIDEFVLAHGASDVLRELVQNEFDANGSEIGIRFTDTTLEITGTGRDIPAKGWGRLSVLIGTGEVLGDGSGEIITPKESSIGSKNLGMRSLFRFGDKIHVRSAGRMAILDLLTFTAGRQPDPARRGRKGILIQVPYRTAPLRRFVPFTPQREAADLEEIERVLFPTLVKLALPGRRGGIQALTISSERQDRRLNWNQMAEAGRSPVEGISVVRRVGRMQARGPGSVRSRQDHEELEFSRLVDIPADHAKLDFPDYFRSGEQLRVAISIPLKGGKPVTDRIGHCYYPLQAGQARTGCAISASAPFHLDAERTRLIPDDWNIWLNDEVATLVADLIGADWFGRFGRPAYDLVLRQGQEEGTLADLVMARLKDSACWPNAEGQQSLAKGLVVPDHPALKGHVSASAYLHGDLSADAAIAKLAIQCGAKSFTANSLVRLRCGGEKDGGIQTKISAGEANYHYPGYPGLALNPEEQHRTAGALTLLKKLSTENRRDLRETRSTLTATGGIAAAENLVRVSPDMWEACPEPHETRLHPILYDDHAVSRYCRPFDLSRWIEEAASRADVGTITNTERDALYRHLLQPDTKLSSRLVGVIRKSPVIKDDKGAWARPDSLGILPPRDAKLLGRVVRAPASQVRQRAGLLERLAIRRKVIGEDLVVLAAVVAEEPQLAEAFEDLLRRQTALLVPKVVAALSAIGFLSTRAGGLAAPRRAHLPTAVNLTCLSAEELLVEDKPLYRRLSCPTRPGSAMLIEVIERAREASQPPPVPEQLYPALVDALRADRKVPNSLADERILYVDGGFVTPHATLVAFRPPRCLQESIPVVRTSGSAVAEAYLALGANASPKAHQWLAFFAWVDSRASASQGSVSATDRALIREAYRSLAITGLPSDLASTKLCLLSMHSTLHSLDELRAGRFLENDFPELADALVDAKAGIAFADGDEMSRIIFRRLGIQPLSDRCGEGRIVIGTPAGAPNWFREKTASKALEQLHRADLAQALTELAYAHQKGSKDFEPARTNLVRRRLLAIERIAFTTDLERTYQLGRRVSVPSDSAIEDGTLFLRPTQYKSEYDLVLALELARLVGATRLADVRTLASSLLPLLQLERPAELLAYLRRLGIRPMAWNYADEPEPDEAEITREQITQSLISSVRITPPSPVAPQPPAPPQPAPAISAPAPSVAIPPALPALAAVRLVVTAPTGQAPPASQNSGSSSGWRSSTVFTPRTPLEMARDRAVGLQGEALIHRQEIERVRALGYDDPESRVVWVSQANPGADHDILSIGPDGGPIWIEVKSTTGSDGRFDWSIAEFEKALREGPRYQLWRVYDVGGTSPVAKCFDNPAGLLLTPTIRLEISSLRAFVESR</sequence>
<dbReference type="InterPro" id="IPR024975">
    <property type="entry name" value="NOV_C"/>
</dbReference>
<protein>
    <submittedName>
        <fullName evidence="3">DUF3883 domain-containing protein</fullName>
    </submittedName>
</protein>
<evidence type="ECO:0000256" key="1">
    <source>
        <dbReference type="SAM" id="MobiDB-lite"/>
    </source>
</evidence>
<evidence type="ECO:0000259" key="2">
    <source>
        <dbReference type="Pfam" id="PF13020"/>
    </source>
</evidence>
<accession>A0ABU9Y6I2</accession>
<dbReference type="Pfam" id="PF13020">
    <property type="entry name" value="NOV_C"/>
    <property type="match status" value="1"/>
</dbReference>
<evidence type="ECO:0000313" key="3">
    <source>
        <dbReference type="EMBL" id="MEN2791420.1"/>
    </source>
</evidence>
<dbReference type="EMBL" id="JBDIME010000017">
    <property type="protein sequence ID" value="MEN2791420.1"/>
    <property type="molecule type" value="Genomic_DNA"/>
</dbReference>
<organism evidence="3 4">
    <name type="scientific">Sphingomonas oligophenolica</name>
    <dbReference type="NCBI Taxonomy" id="301154"/>
    <lineage>
        <taxon>Bacteria</taxon>
        <taxon>Pseudomonadati</taxon>
        <taxon>Pseudomonadota</taxon>
        <taxon>Alphaproteobacteria</taxon>
        <taxon>Sphingomonadales</taxon>
        <taxon>Sphingomonadaceae</taxon>
        <taxon>Sphingomonas</taxon>
    </lineage>
</organism>
<keyword evidence="4" id="KW-1185">Reference proteome</keyword>
<feature type="domain" description="Protein NO VEIN C-terminal" evidence="2">
    <location>
        <begin position="1271"/>
        <end position="1362"/>
    </location>
</feature>
<dbReference type="InterPro" id="IPR036890">
    <property type="entry name" value="HATPase_C_sf"/>
</dbReference>
<name>A0ABU9Y6I2_9SPHN</name>
<dbReference type="SUPFAM" id="SSF55874">
    <property type="entry name" value="ATPase domain of HSP90 chaperone/DNA topoisomerase II/histidine kinase"/>
    <property type="match status" value="1"/>
</dbReference>